<protein>
    <submittedName>
        <fullName evidence="1">Peptidyl-glycine alpha-amidating monooxygenase</fullName>
    </submittedName>
</protein>
<proteinExistence type="predicted"/>
<dbReference type="GO" id="GO:0004497">
    <property type="term" value="F:monooxygenase activity"/>
    <property type="evidence" value="ECO:0007669"/>
    <property type="project" value="UniProtKB-KW"/>
</dbReference>
<keyword evidence="1" id="KW-0503">Monooxygenase</keyword>
<sequence>MAPSIQPVILGEALVLHNKPTARGPILGPTMQNGPPEIMRARAHRESVEKRGKLQLHCDEVPYSREKASLERILDNHREGSEDADLDHKLLVHNRAKGRIVIGISRVALDTTEGKVQAAPQESVHHNHNHHCVEIITDRRVKNGQHPEEIEPVAETVNVSTQDLFSIATCDFSLEHRDLI</sequence>
<organism evidence="1 2">
    <name type="scientific">Striga asiatica</name>
    <name type="common">Asiatic witchweed</name>
    <name type="synonym">Buchnera asiatica</name>
    <dbReference type="NCBI Taxonomy" id="4170"/>
    <lineage>
        <taxon>Eukaryota</taxon>
        <taxon>Viridiplantae</taxon>
        <taxon>Streptophyta</taxon>
        <taxon>Embryophyta</taxon>
        <taxon>Tracheophyta</taxon>
        <taxon>Spermatophyta</taxon>
        <taxon>Magnoliopsida</taxon>
        <taxon>eudicotyledons</taxon>
        <taxon>Gunneridae</taxon>
        <taxon>Pentapetalae</taxon>
        <taxon>asterids</taxon>
        <taxon>lamiids</taxon>
        <taxon>Lamiales</taxon>
        <taxon>Orobanchaceae</taxon>
        <taxon>Buchnereae</taxon>
        <taxon>Striga</taxon>
    </lineage>
</organism>
<name>A0A5A7NYT3_STRAF</name>
<dbReference type="Proteomes" id="UP000325081">
    <property type="component" value="Unassembled WGS sequence"/>
</dbReference>
<gene>
    <name evidence="1" type="ORF">STAS_01016</name>
</gene>
<evidence type="ECO:0000313" key="1">
    <source>
        <dbReference type="EMBL" id="GER25431.1"/>
    </source>
</evidence>
<keyword evidence="1" id="KW-0560">Oxidoreductase</keyword>
<dbReference type="EMBL" id="BKCP01000003">
    <property type="protein sequence ID" value="GER25431.1"/>
    <property type="molecule type" value="Genomic_DNA"/>
</dbReference>
<accession>A0A5A7NYT3</accession>
<comment type="caution">
    <text evidence="1">The sequence shown here is derived from an EMBL/GenBank/DDBJ whole genome shotgun (WGS) entry which is preliminary data.</text>
</comment>
<reference evidence="2" key="1">
    <citation type="journal article" date="2019" name="Curr. Biol.">
        <title>Genome Sequence of Striga asiatica Provides Insight into the Evolution of Plant Parasitism.</title>
        <authorList>
            <person name="Yoshida S."/>
            <person name="Kim S."/>
            <person name="Wafula E.K."/>
            <person name="Tanskanen J."/>
            <person name="Kim Y.M."/>
            <person name="Honaas L."/>
            <person name="Yang Z."/>
            <person name="Spallek T."/>
            <person name="Conn C.E."/>
            <person name="Ichihashi Y."/>
            <person name="Cheong K."/>
            <person name="Cui S."/>
            <person name="Der J.P."/>
            <person name="Gundlach H."/>
            <person name="Jiao Y."/>
            <person name="Hori C."/>
            <person name="Ishida J.K."/>
            <person name="Kasahara H."/>
            <person name="Kiba T."/>
            <person name="Kim M.S."/>
            <person name="Koo N."/>
            <person name="Laohavisit A."/>
            <person name="Lee Y.H."/>
            <person name="Lumba S."/>
            <person name="McCourt P."/>
            <person name="Mortimer J.C."/>
            <person name="Mutuku J.M."/>
            <person name="Nomura T."/>
            <person name="Sasaki-Sekimoto Y."/>
            <person name="Seto Y."/>
            <person name="Wang Y."/>
            <person name="Wakatake T."/>
            <person name="Sakakibara H."/>
            <person name="Demura T."/>
            <person name="Yamaguchi S."/>
            <person name="Yoneyama K."/>
            <person name="Manabe R.I."/>
            <person name="Nelson D.C."/>
            <person name="Schulman A.H."/>
            <person name="Timko M.P."/>
            <person name="dePamphilis C.W."/>
            <person name="Choi D."/>
            <person name="Shirasu K."/>
        </authorList>
    </citation>
    <scope>NUCLEOTIDE SEQUENCE [LARGE SCALE GENOMIC DNA]</scope>
    <source>
        <strain evidence="2">cv. UVA1</strain>
    </source>
</reference>
<dbReference type="AlphaFoldDB" id="A0A5A7NYT3"/>
<evidence type="ECO:0000313" key="2">
    <source>
        <dbReference type="Proteomes" id="UP000325081"/>
    </source>
</evidence>
<keyword evidence="2" id="KW-1185">Reference proteome</keyword>